<organism evidence="1">
    <name type="scientific">Leptotrichia alba</name>
    <dbReference type="NCBI Taxonomy" id="3239304"/>
    <lineage>
        <taxon>Bacteria</taxon>
        <taxon>Fusobacteriati</taxon>
        <taxon>Fusobacteriota</taxon>
        <taxon>Fusobacteriia</taxon>
        <taxon>Fusobacteriales</taxon>
        <taxon>Leptotrichiaceae</taxon>
        <taxon>Leptotrichia</taxon>
    </lineage>
</organism>
<proteinExistence type="predicted"/>
<dbReference type="Pfam" id="PF13644">
    <property type="entry name" value="DKNYY"/>
    <property type="match status" value="1"/>
</dbReference>
<dbReference type="KEGG" id="lala:AB8B28_04330"/>
<dbReference type="RefSeq" id="WP_369717030.1">
    <property type="nucleotide sequence ID" value="NZ_CP165647.1"/>
</dbReference>
<reference evidence="1" key="1">
    <citation type="submission" date="2024-07" db="EMBL/GenBank/DDBJ databases">
        <authorList>
            <person name="Li X.-J."/>
            <person name="Wang X."/>
        </authorList>
    </citation>
    <scope>NUCLEOTIDE SEQUENCE</scope>
    <source>
        <strain evidence="1">HSP-536</strain>
    </source>
</reference>
<evidence type="ECO:0000313" key="1">
    <source>
        <dbReference type="EMBL" id="XDU63085.1"/>
    </source>
</evidence>
<gene>
    <name evidence="1" type="ORF">AB8B28_04330</name>
</gene>
<dbReference type="InterPro" id="IPR027375">
    <property type="entry name" value="DKNYY"/>
</dbReference>
<sequence>MKVRRNLLKILILFILVGSIVNTKTLKSVGDYYFKDKNNAYFDMKKIDEKVDLETFVYLDYFYAKDKNNLYFYGQKVKGVSPNNFNFLTLLSNVPDNIIKSGNDFYLVYENDLNEKIYAKKMDFPIDRDTFESFSMRVYKDKNNFYYYDDTDDVKKGKTLIKFKNEADIKTLKFLKEKNGEKSNKYIKDEKNVYFVDEENLEIKKIENADYKTFQVIEYLYAKDKNNVYYQGKKLNNINPNYFKIVDNEIKYNNEFYKIDENMNLIKIERE</sequence>
<name>A0AB39V633_9FUSO</name>
<dbReference type="AlphaFoldDB" id="A0AB39V633"/>
<protein>
    <submittedName>
        <fullName evidence="1">DKNYY domain-containing protein</fullName>
    </submittedName>
</protein>
<accession>A0AB39V633</accession>
<dbReference type="EMBL" id="CP165647">
    <property type="protein sequence ID" value="XDU63085.1"/>
    <property type="molecule type" value="Genomic_DNA"/>
</dbReference>